<evidence type="ECO:0000313" key="5">
    <source>
        <dbReference type="EMBL" id="EPF30712.1"/>
    </source>
</evidence>
<gene>
    <name evidence="5" type="ORF">HMPREF9194_01031</name>
</gene>
<evidence type="ECO:0000256" key="1">
    <source>
        <dbReference type="ARBA" id="ARBA00010876"/>
    </source>
</evidence>
<dbReference type="InterPro" id="IPR036986">
    <property type="entry name" value="S4_RNA-bd_sf"/>
</dbReference>
<dbReference type="CDD" id="cd02869">
    <property type="entry name" value="PseudoU_synth_RluA_like"/>
    <property type="match status" value="1"/>
</dbReference>
<sequence>MIFKQFTAAADDENRRLERVLRKFLADVPLGLIHKSMRSGFIKVNGLKKDASYRVQKGDVLDIADFLADARRRTHSYDDKKAESPSRPSSAYTPFTDVFANEHIRIVNKAYGVPVHGGSSHAVPLDKLIRREYAEKAASDNEKPHSLSFVPGPLHRIDRRTTGLVAFSQSLIGAQYFSKALAERRIGKIYTALIEGTLREACIWENVIEKNGEKAARAGKTFATVKVKPREKAEDIHTAESGRSGKKAALTEVRPLAHGKIGGKSFTLVSVEIKTGKTHQIRAQAAFAGFPLLGDSAYGADFFSYPDKHGQSLFLHARTLIFEKDNPLGVPEKISAPLPFFFEQLIKTYLPAVELSTYT</sequence>
<evidence type="ECO:0000256" key="3">
    <source>
        <dbReference type="PROSITE-ProRule" id="PRU00182"/>
    </source>
</evidence>
<dbReference type="HOGENOM" id="CLU_016902_1_0_12"/>
<feature type="domain" description="Pseudouridine synthase RsuA/RluA-like" evidence="4">
    <location>
        <begin position="105"/>
        <end position="286"/>
    </location>
</feature>
<dbReference type="PATRIC" id="fig|1125699.3.peg.1053"/>
<dbReference type="SUPFAM" id="SSF55120">
    <property type="entry name" value="Pseudouridine synthase"/>
    <property type="match status" value="1"/>
</dbReference>
<dbReference type="Proteomes" id="UP000014541">
    <property type="component" value="Unassembled WGS sequence"/>
</dbReference>
<dbReference type="STRING" id="1125699.HMPREF9194_01031"/>
<dbReference type="Pfam" id="PF00849">
    <property type="entry name" value="PseudoU_synth_2"/>
    <property type="match status" value="1"/>
</dbReference>
<comment type="similarity">
    <text evidence="1">Belongs to the pseudouridine synthase RluA family.</text>
</comment>
<keyword evidence="6" id="KW-1185">Reference proteome</keyword>
<dbReference type="PANTHER" id="PTHR21600:SF83">
    <property type="entry name" value="PSEUDOURIDYLATE SYNTHASE RPUSD4, MITOCHONDRIAL"/>
    <property type="match status" value="1"/>
</dbReference>
<dbReference type="PROSITE" id="PS50889">
    <property type="entry name" value="S4"/>
    <property type="match status" value="1"/>
</dbReference>
<dbReference type="GO" id="GO:0003723">
    <property type="term" value="F:RNA binding"/>
    <property type="evidence" value="ECO:0007669"/>
    <property type="project" value="UniProtKB-KW"/>
</dbReference>
<organism evidence="5 6">
    <name type="scientific">Treponema maltophilum ATCC 51939</name>
    <dbReference type="NCBI Taxonomy" id="1125699"/>
    <lineage>
        <taxon>Bacteria</taxon>
        <taxon>Pseudomonadati</taxon>
        <taxon>Spirochaetota</taxon>
        <taxon>Spirochaetia</taxon>
        <taxon>Spirochaetales</taxon>
        <taxon>Treponemataceae</taxon>
        <taxon>Treponema</taxon>
    </lineage>
</organism>
<accession>S3KES7</accession>
<dbReference type="GO" id="GO:0006396">
    <property type="term" value="P:RNA processing"/>
    <property type="evidence" value="ECO:0007669"/>
    <property type="project" value="UniProtKB-ARBA"/>
</dbReference>
<dbReference type="eggNOG" id="COG0564">
    <property type="taxonomic scope" value="Bacteria"/>
</dbReference>
<evidence type="ECO:0000313" key="6">
    <source>
        <dbReference type="Proteomes" id="UP000014541"/>
    </source>
</evidence>
<dbReference type="GO" id="GO:0001522">
    <property type="term" value="P:pseudouridine synthesis"/>
    <property type="evidence" value="ECO:0007669"/>
    <property type="project" value="InterPro"/>
</dbReference>
<protein>
    <recommendedName>
        <fullName evidence="4">Pseudouridine synthase RsuA/RluA-like domain-containing protein</fullName>
    </recommendedName>
</protein>
<dbReference type="RefSeq" id="WP_016525323.1">
    <property type="nucleotide sequence ID" value="NZ_KE332518.1"/>
</dbReference>
<dbReference type="Gene3D" id="3.30.2350.10">
    <property type="entry name" value="Pseudouridine synthase"/>
    <property type="match status" value="1"/>
</dbReference>
<dbReference type="AlphaFoldDB" id="S3KES7"/>
<dbReference type="Gene3D" id="3.10.290.10">
    <property type="entry name" value="RNA-binding S4 domain"/>
    <property type="match status" value="1"/>
</dbReference>
<dbReference type="InterPro" id="IPR020103">
    <property type="entry name" value="PsdUridine_synth_cat_dom_sf"/>
</dbReference>
<proteinExistence type="inferred from homology"/>
<keyword evidence="2" id="KW-0413">Isomerase</keyword>
<dbReference type="EMBL" id="ATFF01000006">
    <property type="protein sequence ID" value="EPF30712.1"/>
    <property type="molecule type" value="Genomic_DNA"/>
</dbReference>
<dbReference type="GO" id="GO:0009982">
    <property type="term" value="F:pseudouridine synthase activity"/>
    <property type="evidence" value="ECO:0007669"/>
    <property type="project" value="InterPro"/>
</dbReference>
<dbReference type="CDD" id="cd00165">
    <property type="entry name" value="S4"/>
    <property type="match status" value="1"/>
</dbReference>
<keyword evidence="3" id="KW-0694">RNA-binding</keyword>
<dbReference type="GO" id="GO:0140098">
    <property type="term" value="F:catalytic activity, acting on RNA"/>
    <property type="evidence" value="ECO:0007669"/>
    <property type="project" value="UniProtKB-ARBA"/>
</dbReference>
<name>S3KES7_TREMA</name>
<dbReference type="InterPro" id="IPR050188">
    <property type="entry name" value="RluA_PseudoU_synthase"/>
</dbReference>
<reference evidence="5 6" key="1">
    <citation type="submission" date="2013-04" db="EMBL/GenBank/DDBJ databases">
        <title>The Genome Sequence of Treponema maltophilum ATCC 51939.</title>
        <authorList>
            <consortium name="The Broad Institute Genomics Platform"/>
            <person name="Earl A."/>
            <person name="Ward D."/>
            <person name="Feldgarden M."/>
            <person name="Gevers D."/>
            <person name="Leonetti C."/>
            <person name="Blanton J.M."/>
            <person name="Dewhirst F.E."/>
            <person name="Izard J."/>
            <person name="Walker B."/>
            <person name="Young S."/>
            <person name="Zeng Q."/>
            <person name="Gargeya S."/>
            <person name="Fitzgerald M."/>
            <person name="Haas B."/>
            <person name="Abouelleil A."/>
            <person name="Allen A.W."/>
            <person name="Alvarado L."/>
            <person name="Arachchi H.M."/>
            <person name="Berlin A.M."/>
            <person name="Chapman S.B."/>
            <person name="Gainer-Dewar J."/>
            <person name="Goldberg J."/>
            <person name="Griggs A."/>
            <person name="Gujja S."/>
            <person name="Hansen M."/>
            <person name="Howarth C."/>
            <person name="Imamovic A."/>
            <person name="Ireland A."/>
            <person name="Larimer J."/>
            <person name="McCowan C."/>
            <person name="Murphy C."/>
            <person name="Pearson M."/>
            <person name="Poon T.W."/>
            <person name="Priest M."/>
            <person name="Roberts A."/>
            <person name="Saif S."/>
            <person name="Shea T."/>
            <person name="Sisk P."/>
            <person name="Sykes S."/>
            <person name="Wortman J."/>
            <person name="Nusbaum C."/>
            <person name="Birren B."/>
        </authorList>
    </citation>
    <scope>NUCLEOTIDE SEQUENCE [LARGE SCALE GENOMIC DNA]</scope>
    <source>
        <strain evidence="5 6">ATCC 51939</strain>
    </source>
</reference>
<comment type="caution">
    <text evidence="5">The sequence shown here is derived from an EMBL/GenBank/DDBJ whole genome shotgun (WGS) entry which is preliminary data.</text>
</comment>
<evidence type="ECO:0000259" key="4">
    <source>
        <dbReference type="Pfam" id="PF00849"/>
    </source>
</evidence>
<evidence type="ECO:0000256" key="2">
    <source>
        <dbReference type="ARBA" id="ARBA00023235"/>
    </source>
</evidence>
<dbReference type="InterPro" id="IPR006145">
    <property type="entry name" value="PsdUridine_synth_RsuA/RluA"/>
</dbReference>
<dbReference type="PANTHER" id="PTHR21600">
    <property type="entry name" value="MITOCHONDRIAL RNA PSEUDOURIDINE SYNTHASE"/>
    <property type="match status" value="1"/>
</dbReference>
<dbReference type="OrthoDB" id="305739at2"/>